<dbReference type="PROSITE" id="PS00175">
    <property type="entry name" value="PG_MUTASE"/>
    <property type="match status" value="1"/>
</dbReference>
<sequence>MSAARGLPGRGPDPGAAVLSRKGFPVSPDLPSLPRRRFCVIRHGETDANRAGLIAGRTEAMLTDTGLVQAAALSGLDWGGPVRVWTSPQTRARQTASLAFPHDTAGVLEGLRERDWGALEGRPVSELIPRGETPAGGESWPAMLARVAAALSHALEASQEALPVLVAHSGTIRAIRRLCGASEHGASPRNAHPLAFVPGPEGWRERPVTEGMAWTA</sequence>
<evidence type="ECO:0000313" key="2">
    <source>
        <dbReference type="EMBL" id="MXN17361.1"/>
    </source>
</evidence>
<name>A0A6L7FZW1_9RHOB</name>
<organism evidence="2 3">
    <name type="scientific">Pseudooceanicola albus</name>
    <dbReference type="NCBI Taxonomy" id="2692189"/>
    <lineage>
        <taxon>Bacteria</taxon>
        <taxon>Pseudomonadati</taxon>
        <taxon>Pseudomonadota</taxon>
        <taxon>Alphaproteobacteria</taxon>
        <taxon>Rhodobacterales</taxon>
        <taxon>Paracoccaceae</taxon>
        <taxon>Pseudooceanicola</taxon>
    </lineage>
</organism>
<dbReference type="GO" id="GO:0016791">
    <property type="term" value="F:phosphatase activity"/>
    <property type="evidence" value="ECO:0007669"/>
    <property type="project" value="TreeGrafter"/>
</dbReference>
<dbReference type="InterPro" id="IPR029033">
    <property type="entry name" value="His_PPase_superfam"/>
</dbReference>
<dbReference type="InterPro" id="IPR013078">
    <property type="entry name" value="His_Pase_superF_clade-1"/>
</dbReference>
<dbReference type="AlphaFoldDB" id="A0A6L7FZW1"/>
<dbReference type="SUPFAM" id="SSF53254">
    <property type="entry name" value="Phosphoglycerate mutase-like"/>
    <property type="match status" value="1"/>
</dbReference>
<dbReference type="Proteomes" id="UP000477911">
    <property type="component" value="Unassembled WGS sequence"/>
</dbReference>
<dbReference type="InterPro" id="IPR001345">
    <property type="entry name" value="PG/BPGM_mutase_AS"/>
</dbReference>
<reference evidence="2 3" key="1">
    <citation type="submission" date="2019-12" db="EMBL/GenBank/DDBJ databases">
        <authorList>
            <person name="Li M."/>
        </authorList>
    </citation>
    <scope>NUCLEOTIDE SEQUENCE [LARGE SCALE GENOMIC DNA]</scope>
    <source>
        <strain evidence="2 3">GBMRC 2024</strain>
    </source>
</reference>
<dbReference type="EMBL" id="WUMU01000004">
    <property type="protein sequence ID" value="MXN17361.1"/>
    <property type="molecule type" value="Genomic_DNA"/>
</dbReference>
<dbReference type="InterPro" id="IPR050275">
    <property type="entry name" value="PGM_Phosphatase"/>
</dbReference>
<evidence type="ECO:0000313" key="3">
    <source>
        <dbReference type="Proteomes" id="UP000477911"/>
    </source>
</evidence>
<keyword evidence="3" id="KW-1185">Reference proteome</keyword>
<dbReference type="Pfam" id="PF00300">
    <property type="entry name" value="His_Phos_1"/>
    <property type="match status" value="1"/>
</dbReference>
<dbReference type="CDD" id="cd07067">
    <property type="entry name" value="HP_PGM_like"/>
    <property type="match status" value="1"/>
</dbReference>
<feature type="region of interest" description="Disordered" evidence="1">
    <location>
        <begin position="1"/>
        <end position="24"/>
    </location>
</feature>
<dbReference type="Gene3D" id="3.40.50.1240">
    <property type="entry name" value="Phosphoglycerate mutase-like"/>
    <property type="match status" value="1"/>
</dbReference>
<comment type="caution">
    <text evidence="2">The sequence shown here is derived from an EMBL/GenBank/DDBJ whole genome shotgun (WGS) entry which is preliminary data.</text>
</comment>
<dbReference type="PANTHER" id="PTHR48100">
    <property type="entry name" value="BROAD-SPECIFICITY PHOSPHATASE YOR283W-RELATED"/>
    <property type="match status" value="1"/>
</dbReference>
<accession>A0A6L7FZW1</accession>
<protein>
    <submittedName>
        <fullName evidence="2">Histidine phosphatase family protein</fullName>
    </submittedName>
</protein>
<proteinExistence type="predicted"/>
<evidence type="ECO:0000256" key="1">
    <source>
        <dbReference type="SAM" id="MobiDB-lite"/>
    </source>
</evidence>
<gene>
    <name evidence="2" type="ORF">GR170_05910</name>
</gene>
<dbReference type="SMART" id="SM00855">
    <property type="entry name" value="PGAM"/>
    <property type="match status" value="1"/>
</dbReference>